<dbReference type="Gene3D" id="3.20.20.100">
    <property type="entry name" value="NADP-dependent oxidoreductase domain"/>
    <property type="match status" value="1"/>
</dbReference>
<evidence type="ECO:0000313" key="4">
    <source>
        <dbReference type="Proteomes" id="UP001500635"/>
    </source>
</evidence>
<protein>
    <submittedName>
        <fullName evidence="3">Uncharacterized protein</fullName>
    </submittedName>
</protein>
<evidence type="ECO:0000313" key="3">
    <source>
        <dbReference type="EMBL" id="GAA4383586.1"/>
    </source>
</evidence>
<feature type="transmembrane region" description="Helical" evidence="2">
    <location>
        <begin position="154"/>
        <end position="174"/>
    </location>
</feature>
<keyword evidence="2" id="KW-1133">Transmembrane helix</keyword>
<accession>A0ABP8J236</accession>
<keyword evidence="2" id="KW-0472">Membrane</keyword>
<comment type="caution">
    <text evidence="3">The sequence shown here is derived from an EMBL/GenBank/DDBJ whole genome shotgun (WGS) entry which is preliminary data.</text>
</comment>
<feature type="transmembrane region" description="Helical" evidence="2">
    <location>
        <begin position="131"/>
        <end position="148"/>
    </location>
</feature>
<keyword evidence="4" id="KW-1185">Reference proteome</keyword>
<proteinExistence type="predicted"/>
<dbReference type="InterPro" id="IPR035197">
    <property type="entry name" value="DUF5313"/>
</dbReference>
<dbReference type="InterPro" id="IPR036812">
    <property type="entry name" value="NAD(P)_OxRdtase_dom_sf"/>
</dbReference>
<feature type="region of interest" description="Disordered" evidence="1">
    <location>
        <begin position="71"/>
        <end position="92"/>
    </location>
</feature>
<dbReference type="SUPFAM" id="SSF51430">
    <property type="entry name" value="NAD(P)-linked oxidoreductase"/>
    <property type="match status" value="1"/>
</dbReference>
<name>A0ABP8J236_9ACTN</name>
<organism evidence="3 4">
    <name type="scientific">Tsukamurella soli</name>
    <dbReference type="NCBI Taxonomy" id="644556"/>
    <lineage>
        <taxon>Bacteria</taxon>
        <taxon>Bacillati</taxon>
        <taxon>Actinomycetota</taxon>
        <taxon>Actinomycetes</taxon>
        <taxon>Mycobacteriales</taxon>
        <taxon>Tsukamurellaceae</taxon>
        <taxon>Tsukamurella</taxon>
    </lineage>
</organism>
<evidence type="ECO:0000256" key="2">
    <source>
        <dbReference type="SAM" id="Phobius"/>
    </source>
</evidence>
<dbReference type="Pfam" id="PF17240">
    <property type="entry name" value="DUF5313"/>
    <property type="match status" value="1"/>
</dbReference>
<keyword evidence="2" id="KW-0812">Transmembrane</keyword>
<gene>
    <name evidence="3" type="ORF">GCM10023147_02920</name>
</gene>
<reference evidence="4" key="1">
    <citation type="journal article" date="2019" name="Int. J. Syst. Evol. Microbiol.">
        <title>The Global Catalogue of Microorganisms (GCM) 10K type strain sequencing project: providing services to taxonomists for standard genome sequencing and annotation.</title>
        <authorList>
            <consortium name="The Broad Institute Genomics Platform"/>
            <consortium name="The Broad Institute Genome Sequencing Center for Infectious Disease"/>
            <person name="Wu L."/>
            <person name="Ma J."/>
        </authorList>
    </citation>
    <scope>NUCLEOTIDE SEQUENCE [LARGE SCALE GENOMIC DNA]</scope>
    <source>
        <strain evidence="4">JCM 17688</strain>
    </source>
</reference>
<evidence type="ECO:0000256" key="1">
    <source>
        <dbReference type="SAM" id="MobiDB-lite"/>
    </source>
</evidence>
<dbReference type="Proteomes" id="UP001500635">
    <property type="component" value="Unassembled WGS sequence"/>
</dbReference>
<sequence>MQYRTLGRTGIQVSPYGRSALMFATSAGNPDPDDSARIIHRALDAGINLIDTGGPAGARTTGATRAHIMGDGHPAAPTPRHPGGSMTGGTSRTRPNPLQYVAYCYGYRLPPSMREWVRNDLTGRGAAWRSVLRVTIPCVLLLAPFLLIHTSAYVHLGMTIPILIPFIYFAIALNKVYRRSRLVRHGLDPELVEERARVRDAAVHRAYAAKYGHSTTDRED</sequence>
<dbReference type="EMBL" id="BAABFR010000003">
    <property type="protein sequence ID" value="GAA4383586.1"/>
    <property type="molecule type" value="Genomic_DNA"/>
</dbReference>